<evidence type="ECO:0000256" key="2">
    <source>
        <dbReference type="ARBA" id="ARBA00022527"/>
    </source>
</evidence>
<proteinExistence type="predicted"/>
<keyword evidence="3" id="KW-0808">Transferase</keyword>
<dbReference type="SMART" id="SM00220">
    <property type="entry name" value="S_TKc"/>
    <property type="match status" value="1"/>
</dbReference>
<dbReference type="PROSITE" id="PS50011">
    <property type="entry name" value="PROTEIN_KINASE_DOM"/>
    <property type="match status" value="1"/>
</dbReference>
<name>A0A1S2Q755_9ACTN</name>
<dbReference type="SUPFAM" id="SSF56112">
    <property type="entry name" value="Protein kinase-like (PK-like)"/>
    <property type="match status" value="1"/>
</dbReference>
<feature type="domain" description="Protein kinase" evidence="7">
    <location>
        <begin position="11"/>
        <end position="282"/>
    </location>
</feature>
<accession>A0A1S2Q755</accession>
<reference evidence="8 9" key="1">
    <citation type="submission" date="2016-10" db="EMBL/GenBank/DDBJ databases">
        <title>Genome sequence of Streptomyces sp. MUSC 93.</title>
        <authorList>
            <person name="Lee L.-H."/>
            <person name="Ser H.-L."/>
            <person name="Law J.W.-F."/>
        </authorList>
    </citation>
    <scope>NUCLEOTIDE SEQUENCE [LARGE SCALE GENOMIC DNA]</scope>
    <source>
        <strain evidence="8 9">MUSC 93</strain>
    </source>
</reference>
<evidence type="ECO:0000256" key="3">
    <source>
        <dbReference type="ARBA" id="ARBA00022679"/>
    </source>
</evidence>
<evidence type="ECO:0000259" key="7">
    <source>
        <dbReference type="PROSITE" id="PS50011"/>
    </source>
</evidence>
<keyword evidence="5" id="KW-0418">Kinase</keyword>
<dbReference type="InterPro" id="IPR011009">
    <property type="entry name" value="Kinase-like_dom_sf"/>
</dbReference>
<dbReference type="PROSITE" id="PS00108">
    <property type="entry name" value="PROTEIN_KINASE_ST"/>
    <property type="match status" value="1"/>
</dbReference>
<dbReference type="Pfam" id="PF00069">
    <property type="entry name" value="Pkinase"/>
    <property type="match status" value="1"/>
</dbReference>
<gene>
    <name evidence="8" type="ORF">BIV24_00720</name>
</gene>
<dbReference type="OrthoDB" id="9762169at2"/>
<dbReference type="GO" id="GO:0005524">
    <property type="term" value="F:ATP binding"/>
    <property type="evidence" value="ECO:0007669"/>
    <property type="project" value="UniProtKB-KW"/>
</dbReference>
<dbReference type="Proteomes" id="UP000179935">
    <property type="component" value="Unassembled WGS sequence"/>
</dbReference>
<dbReference type="Gene3D" id="1.10.510.10">
    <property type="entry name" value="Transferase(Phosphotransferase) domain 1"/>
    <property type="match status" value="1"/>
</dbReference>
<protein>
    <recommendedName>
        <fullName evidence="1">non-specific serine/threonine protein kinase</fullName>
        <ecNumber evidence="1">2.7.11.1</ecNumber>
    </recommendedName>
</protein>
<evidence type="ECO:0000256" key="4">
    <source>
        <dbReference type="ARBA" id="ARBA00022741"/>
    </source>
</evidence>
<dbReference type="InterPro" id="IPR008271">
    <property type="entry name" value="Ser/Thr_kinase_AS"/>
</dbReference>
<dbReference type="InterPro" id="IPR000719">
    <property type="entry name" value="Prot_kinase_dom"/>
</dbReference>
<evidence type="ECO:0000256" key="5">
    <source>
        <dbReference type="ARBA" id="ARBA00022777"/>
    </source>
</evidence>
<dbReference type="EMBL" id="MLYP01000002">
    <property type="protein sequence ID" value="OIK01583.1"/>
    <property type="molecule type" value="Genomic_DNA"/>
</dbReference>
<keyword evidence="6" id="KW-0067">ATP-binding</keyword>
<dbReference type="GO" id="GO:0004674">
    <property type="term" value="F:protein serine/threonine kinase activity"/>
    <property type="evidence" value="ECO:0007669"/>
    <property type="project" value="UniProtKB-KW"/>
</dbReference>
<sequence length="389" mass="42913">MDTSKLVGGRFKVKDRPVSGAMGDVWPAEDTRLGRTVALKFLARRRLRQQGAPTEFTDWTLKRFGRESVAMARVSHAHVAQIYDTGEHEGELYIVMEYIQGRSLAGHLKEGPTLTLERTVRWTQEICEGLDAAHSREVLHHDIKPDNIMITNEGEVKIVDFGLASFADATQSHTGVGTALYKAPERWDGSPGSVRSDLYSVGCVLYEMLTGRPPFGSPQDDPMTVGRMHQDNLPAPPSAHRPGVPDQLDLIVRILLAKDPGDRPRSAEAVAVVMSDIQHSLGAEDVATALGRTHLPDAMESNAGHSERIRALDHRIFELELRFGPYGHAVIETRMEHAELTGQSGDARGAAALYNRLGRDCQDHFGPYDTWVLNAFEGVARWIARSGAE</sequence>
<evidence type="ECO:0000256" key="6">
    <source>
        <dbReference type="ARBA" id="ARBA00022840"/>
    </source>
</evidence>
<keyword evidence="9" id="KW-1185">Reference proteome</keyword>
<dbReference type="Gene3D" id="3.30.200.20">
    <property type="entry name" value="Phosphorylase Kinase, domain 1"/>
    <property type="match status" value="1"/>
</dbReference>
<dbReference type="CDD" id="cd14014">
    <property type="entry name" value="STKc_PknB_like"/>
    <property type="match status" value="1"/>
</dbReference>
<keyword evidence="2" id="KW-0723">Serine/threonine-protein kinase</keyword>
<comment type="caution">
    <text evidence="8">The sequence shown here is derived from an EMBL/GenBank/DDBJ whole genome shotgun (WGS) entry which is preliminary data.</text>
</comment>
<organism evidence="8 9">
    <name type="scientific">Streptomyces colonosanans</name>
    <dbReference type="NCBI Taxonomy" id="1428652"/>
    <lineage>
        <taxon>Bacteria</taxon>
        <taxon>Bacillati</taxon>
        <taxon>Actinomycetota</taxon>
        <taxon>Actinomycetes</taxon>
        <taxon>Kitasatosporales</taxon>
        <taxon>Streptomycetaceae</taxon>
        <taxon>Streptomyces</taxon>
    </lineage>
</organism>
<dbReference type="AlphaFoldDB" id="A0A1S2Q755"/>
<dbReference type="EC" id="2.7.11.1" evidence="1"/>
<keyword evidence="4" id="KW-0547">Nucleotide-binding</keyword>
<dbReference type="PANTHER" id="PTHR43289">
    <property type="entry name" value="MITOGEN-ACTIVATED PROTEIN KINASE KINASE KINASE 20-RELATED"/>
    <property type="match status" value="1"/>
</dbReference>
<dbReference type="RefSeq" id="WP_071364104.1">
    <property type="nucleotide sequence ID" value="NZ_MLYP01000002.1"/>
</dbReference>
<dbReference type="STRING" id="1428652.BIV24_00720"/>
<dbReference type="PANTHER" id="PTHR43289:SF6">
    <property type="entry name" value="SERINE_THREONINE-PROTEIN KINASE NEKL-3"/>
    <property type="match status" value="1"/>
</dbReference>
<evidence type="ECO:0000313" key="9">
    <source>
        <dbReference type="Proteomes" id="UP000179935"/>
    </source>
</evidence>
<evidence type="ECO:0000256" key="1">
    <source>
        <dbReference type="ARBA" id="ARBA00012513"/>
    </source>
</evidence>
<evidence type="ECO:0000313" key="8">
    <source>
        <dbReference type="EMBL" id="OIK01583.1"/>
    </source>
</evidence>